<sequence>MTSAWRRLPFFSQREIGRLPVAEQGISACCSLDDGGIALADAHGAIHLLNTEMATVHSFAAQDSGVIALFQARAVTTPAFPNAITLLSIGLEAEGALNRATMRLWKVQVAMRNSQLAPEEPNTAASCVRTVKIFPSNVTEPRVTCCCASGDGAHVAVGTSEGAVWVLRCADVGKDRFLRFKPLVSLRAEQSQPVTNLHFSNENVFANYRCGQDEARASARSSELFVVTPRTLHCVHDYGSRQEACVVLDEGAGAPPGCTCVNDEGQIALATTEAVFFYSTDERGPAFAFHGAKRFLGWHRSFLVVVMGEAGAAGVGANGLGGVYGSAGMSSPTSICGTDRGARGGSSAPNTENAGGAAEQEIGGGSQNAVYVYDLKNKFVAFYSQTRCAVLWLLSGKSLVVALLEDGFVTAVEERDLATKLEALFRKNLYPTAIALAHSQRFEPAVLAEIHHQFGEHLYAKRDYDAAIEQYVQTLGHLEPSRVIRKFLEPSHAPQLCRYLDALHADVRGLATAEHRTLYALCLTKLRDERGIDSLVGSLETSLHNSARGDGNAGISAPNTSNAACMCSPHGAQLTTHGSASSSATASASAAQGPTSAAGASAAFGGASRASSGFDLPRLVEVLRAGGYVGHAQRLARLHGDASLCLSLLLDEADAVDEALALLGGLSAEQTVAALERWGALLLRTRPARTTEMLVQLSCGGGAGGARCAGAGSGGAGGTVGAAARPCGVNRAAHSASEPAMSARAALSLLSPHRRWRVTYLERLLEQLPQPPLVWEALLEDYLSASASKSLDTVGTGSHGFGERRSGQPAEAASNADADAPDLSELDGVNVAIVARGKALDLLRHPSAAYSEDHAMLLCAHFGCDDGLALLYERKGLHAALLRHFARRHRHADVVRTCHRFGEREPALWTEALHYLSSLKDPNVASFAELHRLVGEVINAIERERLLPPLAVLDALSVHASLPFSAVREYALRHVEHDSAMLEEATRESARYEEESRRMADEMDELATKASVFQLSKCSACHNPLELPTVHFLCLHSFHHACLGDRDEDCPCCAPQRGLALRRLQQQKQRASAHGDFFKQLELSSDGFTTIASYFGCGMFGHNQPNASH</sequence>
<reference evidence="13" key="1">
    <citation type="submission" date="2021-01" db="EMBL/GenBank/DDBJ databases">
        <authorList>
            <person name="Corre E."/>
            <person name="Pelletier E."/>
            <person name="Niang G."/>
            <person name="Scheremetjew M."/>
            <person name="Finn R."/>
            <person name="Kale V."/>
            <person name="Holt S."/>
            <person name="Cochrane G."/>
            <person name="Meng A."/>
            <person name="Brown T."/>
            <person name="Cohen L."/>
        </authorList>
    </citation>
    <scope>NUCLEOTIDE SEQUENCE</scope>
    <source>
        <strain evidence="13">CCMP645</strain>
    </source>
</reference>
<keyword evidence="3" id="KW-0479">Metal-binding</keyword>
<dbReference type="Pfam" id="PF12451">
    <property type="entry name" value="VPS11_C"/>
    <property type="match status" value="1"/>
</dbReference>
<comment type="subcellular location">
    <subcellularLocation>
        <location evidence="8">Endomembrane system</location>
        <topology evidence="8">Peripheral membrane protein</topology>
        <orientation evidence="8">Cytoplasmic side</orientation>
    </subcellularLocation>
</comment>
<dbReference type="AlphaFoldDB" id="A0A7S4BDX4"/>
<keyword evidence="7" id="KW-0472">Membrane</keyword>
<keyword evidence="5" id="KW-0862">Zinc</keyword>
<dbReference type="InterPro" id="IPR001841">
    <property type="entry name" value="Znf_RING"/>
</dbReference>
<dbReference type="GO" id="GO:0030674">
    <property type="term" value="F:protein-macromolecule adaptor activity"/>
    <property type="evidence" value="ECO:0007669"/>
    <property type="project" value="TreeGrafter"/>
</dbReference>
<dbReference type="InterPro" id="IPR015943">
    <property type="entry name" value="WD40/YVTN_repeat-like_dom_sf"/>
</dbReference>
<keyword evidence="10" id="KW-0175">Coiled coil</keyword>
<dbReference type="InterPro" id="IPR057308">
    <property type="entry name" value="CHCR_PEP5_VPS11"/>
</dbReference>
<dbReference type="Pfam" id="PF23341">
    <property type="entry name" value="PEP5_VPS11_N"/>
    <property type="match status" value="1"/>
</dbReference>
<protein>
    <recommendedName>
        <fullName evidence="12">RING-type domain-containing protein</fullName>
    </recommendedName>
</protein>
<dbReference type="PANTHER" id="PTHR23323">
    <property type="entry name" value="VACUOLAR PROTEIN SORTING-ASSOCIATED PROTEIN"/>
    <property type="match status" value="1"/>
</dbReference>
<dbReference type="SUPFAM" id="SSF50978">
    <property type="entry name" value="WD40 repeat-like"/>
    <property type="match status" value="2"/>
</dbReference>
<dbReference type="GO" id="GO:0048284">
    <property type="term" value="P:organelle fusion"/>
    <property type="evidence" value="ECO:0007669"/>
    <property type="project" value="TreeGrafter"/>
</dbReference>
<evidence type="ECO:0000256" key="3">
    <source>
        <dbReference type="ARBA" id="ARBA00022723"/>
    </source>
</evidence>
<keyword evidence="6" id="KW-0653">Protein transport</keyword>
<comment type="similarity">
    <text evidence="1">Belongs to the VPS11 family.</text>
</comment>
<evidence type="ECO:0000259" key="12">
    <source>
        <dbReference type="PROSITE" id="PS50089"/>
    </source>
</evidence>
<dbReference type="Pfam" id="PF23356">
    <property type="entry name" value="TPR_PEP5_VPS11"/>
    <property type="match status" value="2"/>
</dbReference>
<gene>
    <name evidence="13" type="ORF">PCAR00345_LOCUS14348</name>
</gene>
<evidence type="ECO:0000313" key="13">
    <source>
        <dbReference type="EMBL" id="CAE0761736.1"/>
    </source>
</evidence>
<dbReference type="GO" id="GO:0008270">
    <property type="term" value="F:zinc ion binding"/>
    <property type="evidence" value="ECO:0007669"/>
    <property type="project" value="UniProtKB-KW"/>
</dbReference>
<evidence type="ECO:0000256" key="11">
    <source>
        <dbReference type="SAM" id="MobiDB-lite"/>
    </source>
</evidence>
<proteinExistence type="inferred from homology"/>
<dbReference type="SUPFAM" id="SSF57850">
    <property type="entry name" value="RING/U-box"/>
    <property type="match status" value="1"/>
</dbReference>
<dbReference type="EMBL" id="HBIZ01022703">
    <property type="protein sequence ID" value="CAE0761736.1"/>
    <property type="molecule type" value="Transcribed_RNA"/>
</dbReference>
<feature type="domain" description="RING-type" evidence="12">
    <location>
        <begin position="1018"/>
        <end position="1053"/>
    </location>
</feature>
<keyword evidence="4 9" id="KW-0863">Zinc-finger</keyword>
<dbReference type="GO" id="GO:0030897">
    <property type="term" value="C:HOPS complex"/>
    <property type="evidence" value="ECO:0007669"/>
    <property type="project" value="TreeGrafter"/>
</dbReference>
<accession>A0A7S4BDX4</accession>
<evidence type="ECO:0000256" key="4">
    <source>
        <dbReference type="ARBA" id="ARBA00022771"/>
    </source>
</evidence>
<evidence type="ECO:0000256" key="2">
    <source>
        <dbReference type="ARBA" id="ARBA00022448"/>
    </source>
</evidence>
<dbReference type="GO" id="GO:0015031">
    <property type="term" value="P:protein transport"/>
    <property type="evidence" value="ECO:0007669"/>
    <property type="project" value="UniProtKB-KW"/>
</dbReference>
<dbReference type="InterPro" id="IPR036322">
    <property type="entry name" value="WD40_repeat_dom_sf"/>
</dbReference>
<dbReference type="PANTHER" id="PTHR23323:SF24">
    <property type="entry name" value="VACUOLAR PROTEIN SORTING-ASSOCIATED PROTEIN 11 HOMOLOG"/>
    <property type="match status" value="1"/>
</dbReference>
<dbReference type="GO" id="GO:0007032">
    <property type="term" value="P:endosome organization"/>
    <property type="evidence" value="ECO:0007669"/>
    <property type="project" value="TreeGrafter"/>
</dbReference>
<feature type="region of interest" description="Disordered" evidence="11">
    <location>
        <begin position="794"/>
        <end position="819"/>
    </location>
</feature>
<dbReference type="GO" id="GO:0007033">
    <property type="term" value="P:vacuole organization"/>
    <property type="evidence" value="ECO:0007669"/>
    <property type="project" value="TreeGrafter"/>
</dbReference>
<evidence type="ECO:0000256" key="5">
    <source>
        <dbReference type="ARBA" id="ARBA00022833"/>
    </source>
</evidence>
<dbReference type="InterPro" id="IPR024763">
    <property type="entry name" value="VPS11_C"/>
</dbReference>
<evidence type="ECO:0000256" key="7">
    <source>
        <dbReference type="ARBA" id="ARBA00023136"/>
    </source>
</evidence>
<dbReference type="GO" id="GO:0006904">
    <property type="term" value="P:vesicle docking involved in exocytosis"/>
    <property type="evidence" value="ECO:0007669"/>
    <property type="project" value="TreeGrafter"/>
</dbReference>
<dbReference type="Gene3D" id="2.130.10.10">
    <property type="entry name" value="YVTN repeat-like/Quinoprotein amine dehydrogenase"/>
    <property type="match status" value="1"/>
</dbReference>
<dbReference type="PROSITE" id="PS50089">
    <property type="entry name" value="ZF_RING_2"/>
    <property type="match status" value="1"/>
</dbReference>
<feature type="coiled-coil region" evidence="10">
    <location>
        <begin position="975"/>
        <end position="1009"/>
    </location>
</feature>
<evidence type="ECO:0000256" key="10">
    <source>
        <dbReference type="SAM" id="Coils"/>
    </source>
</evidence>
<evidence type="ECO:0000256" key="8">
    <source>
        <dbReference type="ARBA" id="ARBA00029433"/>
    </source>
</evidence>
<evidence type="ECO:0000256" key="6">
    <source>
        <dbReference type="ARBA" id="ARBA00022927"/>
    </source>
</evidence>
<dbReference type="GO" id="GO:0005768">
    <property type="term" value="C:endosome"/>
    <property type="evidence" value="ECO:0007669"/>
    <property type="project" value="TreeGrafter"/>
</dbReference>
<dbReference type="CDD" id="cd16688">
    <property type="entry name" value="RING-H2_Vps11"/>
    <property type="match status" value="1"/>
</dbReference>
<evidence type="ECO:0000256" key="9">
    <source>
        <dbReference type="PROSITE-ProRule" id="PRU00175"/>
    </source>
</evidence>
<keyword evidence="2" id="KW-0813">Transport</keyword>
<evidence type="ECO:0000256" key="1">
    <source>
        <dbReference type="ARBA" id="ARBA00007070"/>
    </source>
</evidence>
<feature type="region of interest" description="Disordered" evidence="11">
    <location>
        <begin position="338"/>
        <end position="360"/>
    </location>
</feature>
<organism evidence="13">
    <name type="scientific">Chrysotila carterae</name>
    <name type="common">Marine alga</name>
    <name type="synonym">Syracosphaera carterae</name>
    <dbReference type="NCBI Taxonomy" id="13221"/>
    <lineage>
        <taxon>Eukaryota</taxon>
        <taxon>Haptista</taxon>
        <taxon>Haptophyta</taxon>
        <taxon>Prymnesiophyceae</taxon>
        <taxon>Isochrysidales</taxon>
        <taxon>Isochrysidaceae</taxon>
        <taxon>Chrysotila</taxon>
    </lineage>
</organism>
<dbReference type="InterPro" id="IPR057307">
    <property type="entry name" value="PEP5_VPS11_N"/>
</dbReference>
<name>A0A7S4BDX4_CHRCT</name>